<evidence type="ECO:0000256" key="1">
    <source>
        <dbReference type="ARBA" id="ARBA00009941"/>
    </source>
</evidence>
<dbReference type="GO" id="GO:0006624">
    <property type="term" value="P:vacuolar protein processing"/>
    <property type="evidence" value="ECO:0007669"/>
    <property type="project" value="TreeGrafter"/>
</dbReference>
<reference evidence="4" key="1">
    <citation type="submission" date="2016-06" db="UniProtKB">
        <authorList>
            <consortium name="WormBaseParasite"/>
        </authorList>
    </citation>
    <scope>IDENTIFICATION</scope>
</reference>
<keyword evidence="3" id="KW-1185">Reference proteome</keyword>
<name>A0A183EAN3_9BILA</name>
<dbReference type="Proteomes" id="UP000271098">
    <property type="component" value="Unassembled WGS sequence"/>
</dbReference>
<reference evidence="2 3" key="2">
    <citation type="submission" date="2018-11" db="EMBL/GenBank/DDBJ databases">
        <authorList>
            <consortium name="Pathogen Informatics"/>
        </authorList>
    </citation>
    <scope>NUCLEOTIDE SEQUENCE [LARGE SCALE GENOMIC DNA]</scope>
</reference>
<sequence length="162" mass="17971">MMYDDIAHNPMNPYPGKIFNVPGGENVYADIEIDYSGIHVTPENFLAILTGNKSAVVGGSGRVIESTYHDRIFAYFTDHGGVGILTVKDLNNALKRMHKLKKVGKLVFYMEACEIYAVTAANTHESSWGCYCDNAMQLPCLGDCFSVNWIVDSEKVPSNHIF</sequence>
<dbReference type="InterPro" id="IPR001096">
    <property type="entry name" value="Peptidase_C13"/>
</dbReference>
<evidence type="ECO:0000313" key="2">
    <source>
        <dbReference type="EMBL" id="VDN30907.1"/>
    </source>
</evidence>
<gene>
    <name evidence="2" type="ORF">GPUH_LOCUS18025</name>
</gene>
<dbReference type="GO" id="GO:0051603">
    <property type="term" value="P:proteolysis involved in protein catabolic process"/>
    <property type="evidence" value="ECO:0007669"/>
    <property type="project" value="TreeGrafter"/>
</dbReference>
<dbReference type="OrthoDB" id="192611at2759"/>
<dbReference type="Pfam" id="PF01650">
    <property type="entry name" value="Peptidase_C13"/>
    <property type="match status" value="1"/>
</dbReference>
<dbReference type="AlphaFoldDB" id="A0A183EAN3"/>
<organism evidence="4">
    <name type="scientific">Gongylonema pulchrum</name>
    <dbReference type="NCBI Taxonomy" id="637853"/>
    <lineage>
        <taxon>Eukaryota</taxon>
        <taxon>Metazoa</taxon>
        <taxon>Ecdysozoa</taxon>
        <taxon>Nematoda</taxon>
        <taxon>Chromadorea</taxon>
        <taxon>Rhabditida</taxon>
        <taxon>Spirurina</taxon>
        <taxon>Spiruromorpha</taxon>
        <taxon>Spiruroidea</taxon>
        <taxon>Gongylonematidae</taxon>
        <taxon>Gongylonema</taxon>
    </lineage>
</organism>
<dbReference type="GO" id="GO:0005773">
    <property type="term" value="C:vacuole"/>
    <property type="evidence" value="ECO:0007669"/>
    <property type="project" value="GOC"/>
</dbReference>
<dbReference type="PANTHER" id="PTHR12000">
    <property type="entry name" value="HEMOGLOBINASE FAMILY MEMBER"/>
    <property type="match status" value="1"/>
</dbReference>
<accession>A0A183EAN3</accession>
<dbReference type="WBParaSite" id="GPUH_0001804901-mRNA-1">
    <property type="protein sequence ID" value="GPUH_0001804901-mRNA-1"/>
    <property type="gene ID" value="GPUH_0001804901"/>
</dbReference>
<proteinExistence type="inferred from homology"/>
<dbReference type="Gene3D" id="3.40.50.1460">
    <property type="match status" value="1"/>
</dbReference>
<dbReference type="PRINTS" id="PR00776">
    <property type="entry name" value="HEMOGLOBNASE"/>
</dbReference>
<dbReference type="PANTHER" id="PTHR12000:SF42">
    <property type="entry name" value="LEGUMAIN"/>
    <property type="match status" value="1"/>
</dbReference>
<protein>
    <submittedName>
        <fullName evidence="4">Peptidase C11</fullName>
    </submittedName>
</protein>
<dbReference type="GO" id="GO:0004197">
    <property type="term" value="F:cysteine-type endopeptidase activity"/>
    <property type="evidence" value="ECO:0007669"/>
    <property type="project" value="TreeGrafter"/>
</dbReference>
<evidence type="ECO:0000313" key="4">
    <source>
        <dbReference type="WBParaSite" id="GPUH_0001804901-mRNA-1"/>
    </source>
</evidence>
<comment type="similarity">
    <text evidence="1">Belongs to the peptidase C13 family.</text>
</comment>
<evidence type="ECO:0000313" key="3">
    <source>
        <dbReference type="Proteomes" id="UP000271098"/>
    </source>
</evidence>
<dbReference type="EMBL" id="UYRT01086081">
    <property type="protein sequence ID" value="VDN30907.1"/>
    <property type="molecule type" value="Genomic_DNA"/>
</dbReference>